<proteinExistence type="predicted"/>
<feature type="compositionally biased region" description="Basic residues" evidence="1">
    <location>
        <begin position="216"/>
        <end position="225"/>
    </location>
</feature>
<feature type="region of interest" description="Disordered" evidence="1">
    <location>
        <begin position="62"/>
        <end position="105"/>
    </location>
</feature>
<protein>
    <submittedName>
        <fullName evidence="2">WGS project CAEQ00000000 data, annotated contig 243</fullName>
    </submittedName>
</protein>
<name>F9WE25_TRYCI</name>
<feature type="compositionally biased region" description="Basic and acidic residues" evidence="1">
    <location>
        <begin position="62"/>
        <end position="73"/>
    </location>
</feature>
<evidence type="ECO:0000256" key="1">
    <source>
        <dbReference type="SAM" id="MobiDB-lite"/>
    </source>
</evidence>
<gene>
    <name evidence="2" type="ORF">TCIL3000_0_06280</name>
</gene>
<keyword evidence="3" id="KW-1185">Reference proteome</keyword>
<sequence>MGETMGLDASWGVGALLFSGNCGKVRKCRNTSRLSCGYRTESVTMEMGLNTVTTMFRGRPIREQKGSRPHGLDIDVDSPAVRSRRSAERHPPEDMWEAAPPRQTECSNHPAVCVLIPCGGKENDLLNKVAVKGNDFMQVFSAWITDMVSGALRQKRSEEQPVRPRSSGSKEDEAHNDGGGIALTAPGSDIQTSRMISQGAERQQVWQRVSVTPQGRNKRKRPRTV</sequence>
<dbReference type="EMBL" id="CAEQ01001944">
    <property type="protein sequence ID" value="CCD15531.1"/>
    <property type="molecule type" value="Genomic_DNA"/>
</dbReference>
<reference evidence="3" key="1">
    <citation type="submission" date="2011-07" db="EMBL/GenBank/DDBJ databases">
        <title>Divergent evolution of antigenic variation in African trypanosomes.</title>
        <authorList>
            <person name="Jackson A.P."/>
            <person name="Berry A."/>
            <person name="Allison H.C."/>
            <person name="Burton P."/>
            <person name="Anderson J."/>
            <person name="Aslett M."/>
            <person name="Brown R."/>
            <person name="Corton N."/>
            <person name="Harris D."/>
            <person name="Hauser H."/>
            <person name="Gamble J."/>
            <person name="Gilderthorp R."/>
            <person name="McQuillan J."/>
            <person name="Quail M.A."/>
            <person name="Sanders M."/>
            <person name="Van Tonder A."/>
            <person name="Ginger M.L."/>
            <person name="Donelson J.E."/>
            <person name="Field M.C."/>
            <person name="Barry J.D."/>
            <person name="Berriman M."/>
            <person name="Hertz-Fowler C."/>
        </authorList>
    </citation>
    <scope>NUCLEOTIDE SEQUENCE [LARGE SCALE GENOMIC DNA]</scope>
    <source>
        <strain evidence="3">IL3000</strain>
    </source>
</reference>
<comment type="caution">
    <text evidence="2">The sequence shown here is derived from an EMBL/GenBank/DDBJ whole genome shotgun (WGS) entry which is preliminary data.</text>
</comment>
<feature type="compositionally biased region" description="Polar residues" evidence="1">
    <location>
        <begin position="189"/>
        <end position="215"/>
    </location>
</feature>
<organism evidence="2 3">
    <name type="scientific">Trypanosoma congolense (strain IL3000)</name>
    <dbReference type="NCBI Taxonomy" id="1068625"/>
    <lineage>
        <taxon>Eukaryota</taxon>
        <taxon>Discoba</taxon>
        <taxon>Euglenozoa</taxon>
        <taxon>Kinetoplastea</taxon>
        <taxon>Metakinetoplastina</taxon>
        <taxon>Trypanosomatida</taxon>
        <taxon>Trypanosomatidae</taxon>
        <taxon>Trypanosoma</taxon>
        <taxon>Nannomonas</taxon>
    </lineage>
</organism>
<dbReference type="VEuPathDB" id="TriTrypDB:TcIL3000_0_06280"/>
<dbReference type="AlphaFoldDB" id="F9WE25"/>
<feature type="region of interest" description="Disordered" evidence="1">
    <location>
        <begin position="152"/>
        <end position="225"/>
    </location>
</feature>
<reference evidence="2 3" key="2">
    <citation type="journal article" date="2012" name="Proc. Natl. Acad. Sci. U.S.A.">
        <title>Antigenic diversity is generated by distinct evolutionary mechanisms in African trypanosome species.</title>
        <authorList>
            <person name="Jackson A.P."/>
            <person name="Berry A."/>
            <person name="Aslett M."/>
            <person name="Allison H.C."/>
            <person name="Burton P."/>
            <person name="Vavrova-Anderson J."/>
            <person name="Brown R."/>
            <person name="Browne H."/>
            <person name="Corton N."/>
            <person name="Hauser H."/>
            <person name="Gamble J."/>
            <person name="Gilderthorp R."/>
            <person name="Marcello L."/>
            <person name="McQuillan J."/>
            <person name="Otto T.D."/>
            <person name="Quail M.A."/>
            <person name="Sanders M.J."/>
            <person name="van Tonder A."/>
            <person name="Ginger M.L."/>
            <person name="Field M.C."/>
            <person name="Barry J.D."/>
            <person name="Hertz-Fowler C."/>
            <person name="Berriman M."/>
        </authorList>
    </citation>
    <scope>NUCLEOTIDE SEQUENCE [LARGE SCALE GENOMIC DNA]</scope>
    <source>
        <strain evidence="2 3">IL3000</strain>
    </source>
</reference>
<dbReference type="Proteomes" id="UP000000702">
    <property type="component" value="Unassembled WGS sequence"/>
</dbReference>
<accession>F9WE25</accession>
<evidence type="ECO:0000313" key="2">
    <source>
        <dbReference type="EMBL" id="CCD15531.1"/>
    </source>
</evidence>
<evidence type="ECO:0000313" key="3">
    <source>
        <dbReference type="Proteomes" id="UP000000702"/>
    </source>
</evidence>
<feature type="compositionally biased region" description="Basic and acidic residues" evidence="1">
    <location>
        <begin position="155"/>
        <end position="176"/>
    </location>
</feature>